<comment type="caution">
    <text evidence="1">The sequence shown here is derived from an EMBL/GenBank/DDBJ whole genome shotgun (WGS) entry which is preliminary data.</text>
</comment>
<protein>
    <submittedName>
        <fullName evidence="1">Uncharacterized protein</fullName>
    </submittedName>
</protein>
<dbReference type="Proteomes" id="UP000823674">
    <property type="component" value="Chromosome A08"/>
</dbReference>
<evidence type="ECO:0000313" key="2">
    <source>
        <dbReference type="Proteomes" id="UP000823674"/>
    </source>
</evidence>
<name>A0ABQ7LV13_BRACM</name>
<organism evidence="1 2">
    <name type="scientific">Brassica rapa subsp. trilocularis</name>
    <dbReference type="NCBI Taxonomy" id="1813537"/>
    <lineage>
        <taxon>Eukaryota</taxon>
        <taxon>Viridiplantae</taxon>
        <taxon>Streptophyta</taxon>
        <taxon>Embryophyta</taxon>
        <taxon>Tracheophyta</taxon>
        <taxon>Spermatophyta</taxon>
        <taxon>Magnoliopsida</taxon>
        <taxon>eudicotyledons</taxon>
        <taxon>Gunneridae</taxon>
        <taxon>Pentapetalae</taxon>
        <taxon>rosids</taxon>
        <taxon>malvids</taxon>
        <taxon>Brassicales</taxon>
        <taxon>Brassicaceae</taxon>
        <taxon>Brassiceae</taxon>
        <taxon>Brassica</taxon>
    </lineage>
</organism>
<reference evidence="1 2" key="1">
    <citation type="submission" date="2021-03" db="EMBL/GenBank/DDBJ databases">
        <authorList>
            <person name="King G.J."/>
            <person name="Bancroft I."/>
            <person name="Baten A."/>
            <person name="Bloomfield J."/>
            <person name="Borpatragohain P."/>
            <person name="He Z."/>
            <person name="Irish N."/>
            <person name="Irwin J."/>
            <person name="Liu K."/>
            <person name="Mauleon R.P."/>
            <person name="Moore J."/>
            <person name="Morris R."/>
            <person name="Ostergaard L."/>
            <person name="Wang B."/>
            <person name="Wells R."/>
        </authorList>
    </citation>
    <scope>NUCLEOTIDE SEQUENCE [LARGE SCALE GENOMIC DNA]</scope>
    <source>
        <strain evidence="1">R-o-18</strain>
        <tissue evidence="1">Leaf</tissue>
    </source>
</reference>
<dbReference type="EMBL" id="JADBGQ010000007">
    <property type="protein sequence ID" value="KAG5389016.1"/>
    <property type="molecule type" value="Genomic_DNA"/>
</dbReference>
<evidence type="ECO:0000313" key="1">
    <source>
        <dbReference type="EMBL" id="KAG5389016.1"/>
    </source>
</evidence>
<gene>
    <name evidence="1" type="primary">A08g506060.1_BraROA</name>
    <name evidence="1" type="ORF">IGI04_030557</name>
</gene>
<sequence length="85" mass="10071">MYKKEIYRLRRDGRIRGVEVDAGALFVLKSKGAAVMDEEDEKWKGKEIENSPHVSGECRASAKRYMEVRVWRVRMKRKVKTEQRN</sequence>
<proteinExistence type="predicted"/>
<keyword evidence="2" id="KW-1185">Reference proteome</keyword>
<accession>A0ABQ7LV13</accession>